<comment type="caution">
    <text evidence="2">The sequence shown here is derived from an EMBL/GenBank/DDBJ whole genome shotgun (WGS) entry which is preliminary data.</text>
</comment>
<feature type="region of interest" description="Disordered" evidence="1">
    <location>
        <begin position="48"/>
        <end position="88"/>
    </location>
</feature>
<organism evidence="2 3">
    <name type="scientific">Brassica cretica</name>
    <name type="common">Mustard</name>
    <dbReference type="NCBI Taxonomy" id="69181"/>
    <lineage>
        <taxon>Eukaryota</taxon>
        <taxon>Viridiplantae</taxon>
        <taxon>Streptophyta</taxon>
        <taxon>Embryophyta</taxon>
        <taxon>Tracheophyta</taxon>
        <taxon>Spermatophyta</taxon>
        <taxon>Magnoliopsida</taxon>
        <taxon>eudicotyledons</taxon>
        <taxon>Gunneridae</taxon>
        <taxon>Pentapetalae</taxon>
        <taxon>rosids</taxon>
        <taxon>malvids</taxon>
        <taxon>Brassicales</taxon>
        <taxon>Brassicaceae</taxon>
        <taxon>Brassiceae</taxon>
        <taxon>Brassica</taxon>
    </lineage>
</organism>
<gene>
    <name evidence="2" type="ORF">F2Q69_00025010</name>
</gene>
<evidence type="ECO:0000313" key="2">
    <source>
        <dbReference type="EMBL" id="KAF3539259.1"/>
    </source>
</evidence>
<dbReference type="AlphaFoldDB" id="A0A8S9Q9H0"/>
<evidence type="ECO:0000313" key="3">
    <source>
        <dbReference type="Proteomes" id="UP000712600"/>
    </source>
</evidence>
<sequence length="88" mass="9536">MVMTETNPVNPPGQAHKINILGFELNGCLIGRLESLGFLPELKEQSPVMKHGVSDDGKLFSPESTRLTTPSIKDGAELSSARRTSPYP</sequence>
<protein>
    <submittedName>
        <fullName evidence="2">Uncharacterized protein</fullName>
    </submittedName>
</protein>
<reference evidence="2" key="1">
    <citation type="submission" date="2019-12" db="EMBL/GenBank/DDBJ databases">
        <title>Genome sequencing and annotation of Brassica cretica.</title>
        <authorList>
            <person name="Studholme D.J."/>
            <person name="Sarris P."/>
        </authorList>
    </citation>
    <scope>NUCLEOTIDE SEQUENCE</scope>
    <source>
        <strain evidence="2">PFS-109/04</strain>
        <tissue evidence="2">Leaf</tissue>
    </source>
</reference>
<accession>A0A8S9Q9H0</accession>
<dbReference type="Proteomes" id="UP000712600">
    <property type="component" value="Unassembled WGS sequence"/>
</dbReference>
<proteinExistence type="predicted"/>
<evidence type="ECO:0000256" key="1">
    <source>
        <dbReference type="SAM" id="MobiDB-lite"/>
    </source>
</evidence>
<feature type="compositionally biased region" description="Polar residues" evidence="1">
    <location>
        <begin position="62"/>
        <end position="71"/>
    </location>
</feature>
<name>A0A8S9Q9H0_BRACR</name>
<dbReference type="EMBL" id="QGKX02001290">
    <property type="protein sequence ID" value="KAF3539259.1"/>
    <property type="molecule type" value="Genomic_DNA"/>
</dbReference>